<keyword evidence="1" id="KW-0732">Signal</keyword>
<feature type="signal peptide" evidence="1">
    <location>
        <begin position="1"/>
        <end position="30"/>
    </location>
</feature>
<organism evidence="2 3">
    <name type="scientific">Roseateles koreensis</name>
    <dbReference type="NCBI Taxonomy" id="2987526"/>
    <lineage>
        <taxon>Bacteria</taxon>
        <taxon>Pseudomonadati</taxon>
        <taxon>Pseudomonadota</taxon>
        <taxon>Betaproteobacteria</taxon>
        <taxon>Burkholderiales</taxon>
        <taxon>Sphaerotilaceae</taxon>
        <taxon>Roseateles</taxon>
    </lineage>
</organism>
<dbReference type="EMBL" id="JAQQXS010000005">
    <property type="protein sequence ID" value="MDC8785010.1"/>
    <property type="molecule type" value="Genomic_DNA"/>
</dbReference>
<protein>
    <submittedName>
        <fullName evidence="2">Uncharacterized protein</fullName>
    </submittedName>
</protein>
<dbReference type="Proteomes" id="UP001219862">
    <property type="component" value="Unassembled WGS sequence"/>
</dbReference>
<name>A0ABT5KQ14_9BURK</name>
<keyword evidence="3" id="KW-1185">Reference proteome</keyword>
<proteinExistence type="predicted"/>
<comment type="caution">
    <text evidence="2">The sequence shown here is derived from an EMBL/GenBank/DDBJ whole genome shotgun (WGS) entry which is preliminary data.</text>
</comment>
<sequence>MPHRRQALRFLWRAGLGVASLALGVQGAPAAERGPRQNLWIEIRWVNSSLSGAVLAGTRDGGVVVGTAGSVSPRGQISWSTQRHEDDATRHQTQRLLVLNGNTARLQLTEQVPIQWVDYGVEMDAAGAASAVSGRNNASPGGMAGAKVFAAPRSGTVDKVSEFRMTPRWPGGQQPVTVELQVQGAGNGGSNGNLQTRVDSTVSVPLGTWLTVARSGDALRASERGTLSSTDAEVRQVRELQLRVDLAP</sequence>
<dbReference type="RefSeq" id="WP_273596125.1">
    <property type="nucleotide sequence ID" value="NZ_JAQQXS010000005.1"/>
</dbReference>
<reference evidence="2 3" key="1">
    <citation type="submission" date="2022-10" db="EMBL/GenBank/DDBJ databases">
        <title>paucibacter sp. hw8 Genome sequencing.</title>
        <authorList>
            <person name="Park S."/>
        </authorList>
    </citation>
    <scope>NUCLEOTIDE SEQUENCE [LARGE SCALE GENOMIC DNA]</scope>
    <source>
        <strain evidence="3">hw8</strain>
    </source>
</reference>
<evidence type="ECO:0000313" key="3">
    <source>
        <dbReference type="Proteomes" id="UP001219862"/>
    </source>
</evidence>
<feature type="chain" id="PRO_5046312098" evidence="1">
    <location>
        <begin position="31"/>
        <end position="248"/>
    </location>
</feature>
<evidence type="ECO:0000313" key="2">
    <source>
        <dbReference type="EMBL" id="MDC8785010.1"/>
    </source>
</evidence>
<gene>
    <name evidence="2" type="ORF">PRZ01_07380</name>
</gene>
<accession>A0ABT5KQ14</accession>
<evidence type="ECO:0000256" key="1">
    <source>
        <dbReference type="SAM" id="SignalP"/>
    </source>
</evidence>